<gene>
    <name evidence="6" type="ORF">GCM10022255_106150</name>
</gene>
<dbReference type="SUPFAM" id="SSF51445">
    <property type="entry name" value="(Trans)glycosidases"/>
    <property type="match status" value="1"/>
</dbReference>
<reference evidence="7" key="1">
    <citation type="journal article" date="2019" name="Int. J. Syst. Evol. Microbiol.">
        <title>The Global Catalogue of Microorganisms (GCM) 10K type strain sequencing project: providing services to taxonomists for standard genome sequencing and annotation.</title>
        <authorList>
            <consortium name="The Broad Institute Genomics Platform"/>
            <consortium name="The Broad Institute Genome Sequencing Center for Infectious Disease"/>
            <person name="Wu L."/>
            <person name="Ma J."/>
        </authorList>
    </citation>
    <scope>NUCLEOTIDE SEQUENCE [LARGE SCALE GENOMIC DNA]</scope>
    <source>
        <strain evidence="7">JCM 17441</strain>
    </source>
</reference>
<dbReference type="PANTHER" id="PTHR22600:SF57">
    <property type="entry name" value="BETA-N-ACETYLHEXOSAMINIDASE"/>
    <property type="match status" value="1"/>
</dbReference>
<comment type="caution">
    <text evidence="6">The sequence shown here is derived from an EMBL/GenBank/DDBJ whole genome shotgun (WGS) entry which is preliminary data.</text>
</comment>
<evidence type="ECO:0000256" key="1">
    <source>
        <dbReference type="ARBA" id="ARBA00001231"/>
    </source>
</evidence>
<dbReference type="RefSeq" id="WP_345142254.1">
    <property type="nucleotide sequence ID" value="NZ_BAABAT010000064.1"/>
</dbReference>
<evidence type="ECO:0000256" key="4">
    <source>
        <dbReference type="ARBA" id="ARBA00022801"/>
    </source>
</evidence>
<feature type="domain" description="Glycoside hydrolase family 20 catalytic" evidence="5">
    <location>
        <begin position="174"/>
        <end position="214"/>
    </location>
</feature>
<name>A0ABP8DT98_9ACTN</name>
<proteinExistence type="inferred from homology"/>
<comment type="catalytic activity">
    <reaction evidence="1">
        <text>Hydrolysis of terminal non-reducing N-acetyl-D-hexosamine residues in N-acetyl-beta-D-hexosaminides.</text>
        <dbReference type="EC" id="3.2.1.52"/>
    </reaction>
</comment>
<sequence length="278" mass="31228">MLRFIDLLAVHKLNVLHLHLTDDQGWRLEIRRYPELTRVGAWRRESMVGSRQHRRFDGRPHGGYYTQDDIREIVAYAAERFVTVVPEIDIPGHSQAAIAAYPSLGNAAGPVEVSTSWGISSRVLNVADTTLDFYRRVFDEVLELFPGPYIGIGGDECPKEEWRASPHAQLSGAERDRVLGAQCNIWTEHLPSARAVDYAAFPRLCAFAETVWSAPERDLAAFRHRLATHLGRLDALGVEYRPDAGPLPWQTRPDAQGWPKDRAARDAELAVMTARIVG</sequence>
<dbReference type="PRINTS" id="PR00738">
    <property type="entry name" value="GLHYDRLASE20"/>
</dbReference>
<dbReference type="Pfam" id="PF00728">
    <property type="entry name" value="Glyco_hydro_20"/>
    <property type="match status" value="2"/>
</dbReference>
<organism evidence="6 7">
    <name type="scientific">Dactylosporangium darangshiense</name>
    <dbReference type="NCBI Taxonomy" id="579108"/>
    <lineage>
        <taxon>Bacteria</taxon>
        <taxon>Bacillati</taxon>
        <taxon>Actinomycetota</taxon>
        <taxon>Actinomycetes</taxon>
        <taxon>Micromonosporales</taxon>
        <taxon>Micromonosporaceae</taxon>
        <taxon>Dactylosporangium</taxon>
    </lineage>
</organism>
<dbReference type="EMBL" id="BAABAT010000064">
    <property type="protein sequence ID" value="GAA4263255.1"/>
    <property type="molecule type" value="Genomic_DNA"/>
</dbReference>
<dbReference type="PANTHER" id="PTHR22600">
    <property type="entry name" value="BETA-HEXOSAMINIDASE"/>
    <property type="match status" value="1"/>
</dbReference>
<dbReference type="EC" id="3.2.1.52" evidence="3"/>
<keyword evidence="7" id="KW-1185">Reference proteome</keyword>
<accession>A0ABP8DT98</accession>
<dbReference type="InterPro" id="IPR015883">
    <property type="entry name" value="Glyco_hydro_20_cat"/>
</dbReference>
<evidence type="ECO:0000256" key="3">
    <source>
        <dbReference type="ARBA" id="ARBA00012663"/>
    </source>
</evidence>
<dbReference type="InterPro" id="IPR017853">
    <property type="entry name" value="GH"/>
</dbReference>
<feature type="domain" description="Glycoside hydrolase family 20 catalytic" evidence="5">
    <location>
        <begin position="2"/>
        <end position="169"/>
    </location>
</feature>
<protein>
    <recommendedName>
        <fullName evidence="3">beta-N-acetylhexosaminidase</fullName>
        <ecNumber evidence="3">3.2.1.52</ecNumber>
    </recommendedName>
</protein>
<evidence type="ECO:0000256" key="2">
    <source>
        <dbReference type="ARBA" id="ARBA00006285"/>
    </source>
</evidence>
<comment type="similarity">
    <text evidence="2">Belongs to the glycosyl hydrolase 20 family.</text>
</comment>
<dbReference type="Proteomes" id="UP001500620">
    <property type="component" value="Unassembled WGS sequence"/>
</dbReference>
<evidence type="ECO:0000313" key="6">
    <source>
        <dbReference type="EMBL" id="GAA4263255.1"/>
    </source>
</evidence>
<evidence type="ECO:0000313" key="7">
    <source>
        <dbReference type="Proteomes" id="UP001500620"/>
    </source>
</evidence>
<dbReference type="Gene3D" id="3.20.20.80">
    <property type="entry name" value="Glycosidases"/>
    <property type="match status" value="2"/>
</dbReference>
<keyword evidence="4" id="KW-0378">Hydrolase</keyword>
<evidence type="ECO:0000259" key="5">
    <source>
        <dbReference type="Pfam" id="PF00728"/>
    </source>
</evidence>
<dbReference type="InterPro" id="IPR025705">
    <property type="entry name" value="Beta_hexosaminidase_sua/sub"/>
</dbReference>